<comment type="caution">
    <text evidence="2">The sequence shown here is derived from an EMBL/GenBank/DDBJ whole genome shotgun (WGS) entry which is preliminary data.</text>
</comment>
<name>A0A926ECD3_9FIRM</name>
<evidence type="ECO:0000259" key="1">
    <source>
        <dbReference type="Pfam" id="PF10105"/>
    </source>
</evidence>
<dbReference type="NCBIfam" id="TIGR03936">
    <property type="entry name" value="sam_1_link_chp"/>
    <property type="match status" value="1"/>
</dbReference>
<dbReference type="EMBL" id="JACRTC010000001">
    <property type="protein sequence ID" value="MBC8569541.1"/>
    <property type="molecule type" value="Genomic_DNA"/>
</dbReference>
<reference evidence="2" key="1">
    <citation type="submission" date="2020-08" db="EMBL/GenBank/DDBJ databases">
        <title>Genome public.</title>
        <authorList>
            <person name="Liu C."/>
            <person name="Sun Q."/>
        </authorList>
    </citation>
    <scope>NUCLEOTIDE SEQUENCE</scope>
    <source>
        <strain evidence="2">NSJ-54</strain>
    </source>
</reference>
<accession>A0A926ECD3</accession>
<keyword evidence="3" id="KW-1185">Reference proteome</keyword>
<dbReference type="Proteomes" id="UP000660861">
    <property type="component" value="Unassembled WGS sequence"/>
</dbReference>
<gene>
    <name evidence="2" type="ORF">H8709_01680</name>
</gene>
<organism evidence="2 3">
    <name type="scientific">Zongyangia hominis</name>
    <dbReference type="NCBI Taxonomy" id="2763677"/>
    <lineage>
        <taxon>Bacteria</taxon>
        <taxon>Bacillati</taxon>
        <taxon>Bacillota</taxon>
        <taxon>Clostridia</taxon>
        <taxon>Eubacteriales</taxon>
        <taxon>Oscillospiraceae</taxon>
        <taxon>Zongyangia</taxon>
    </lineage>
</organism>
<proteinExistence type="predicted"/>
<dbReference type="InterPro" id="IPR018768">
    <property type="entry name" value="DUF2344"/>
</dbReference>
<dbReference type="Pfam" id="PF10105">
    <property type="entry name" value="DUF2344"/>
    <property type="match status" value="1"/>
</dbReference>
<sequence length="222" mass="25602">MDNANDFRPIRVFFSKKGDAIYISHLDLTRCMQRCIKRSGIPIWYTQGFHPHQYMTFALPLALGYESECESMDIRLTEEMDLSVVMELLNAALPRDIRVLRVTQPKMDPKEIAFAEYEAEVSFACDSQGEKFLALLEQDQILVSKRTKKGPKDVDLKPLLELLSWEEREGALHLSLRLPAGSTLNLNPTLLFDAFCRAYQCETAQWKVRRTRVLTANFTEFC</sequence>
<feature type="domain" description="DUF2344" evidence="1">
    <location>
        <begin position="10"/>
        <end position="188"/>
    </location>
</feature>
<protein>
    <submittedName>
        <fullName evidence="2">DUF2344 domain-containing protein</fullName>
    </submittedName>
</protein>
<dbReference type="AlphaFoldDB" id="A0A926ECD3"/>
<evidence type="ECO:0000313" key="3">
    <source>
        <dbReference type="Proteomes" id="UP000660861"/>
    </source>
</evidence>
<evidence type="ECO:0000313" key="2">
    <source>
        <dbReference type="EMBL" id="MBC8569541.1"/>
    </source>
</evidence>
<dbReference type="RefSeq" id="WP_262396638.1">
    <property type="nucleotide sequence ID" value="NZ_JACRTC010000001.1"/>
</dbReference>